<proteinExistence type="predicted"/>
<feature type="compositionally biased region" description="Pro residues" evidence="1">
    <location>
        <begin position="162"/>
        <end position="175"/>
    </location>
</feature>
<reference evidence="3" key="1">
    <citation type="submission" date="2025-08" db="UniProtKB">
        <authorList>
            <consortium name="RefSeq"/>
        </authorList>
    </citation>
    <scope>IDENTIFICATION</scope>
    <source>
        <tissue evidence="3">Whole larval tissue</tissue>
    </source>
</reference>
<name>A0A9R0DB16_SPOFR</name>
<dbReference type="RefSeq" id="XP_035446704.2">
    <property type="nucleotide sequence ID" value="XM_035590811.2"/>
</dbReference>
<gene>
    <name evidence="3" type="primary">LOC118273712</name>
</gene>
<dbReference type="OrthoDB" id="7475815at2759"/>
<evidence type="ECO:0000256" key="1">
    <source>
        <dbReference type="SAM" id="MobiDB-lite"/>
    </source>
</evidence>
<feature type="region of interest" description="Disordered" evidence="1">
    <location>
        <begin position="290"/>
        <end position="346"/>
    </location>
</feature>
<feature type="compositionally biased region" description="Basic residues" evidence="1">
    <location>
        <begin position="328"/>
        <end position="338"/>
    </location>
</feature>
<keyword evidence="2" id="KW-1185">Reference proteome</keyword>
<feature type="region of interest" description="Disordered" evidence="1">
    <location>
        <begin position="156"/>
        <end position="180"/>
    </location>
</feature>
<evidence type="ECO:0000313" key="3">
    <source>
        <dbReference type="RefSeq" id="XP_035446704.2"/>
    </source>
</evidence>
<dbReference type="GeneID" id="118273712"/>
<organism evidence="2 3">
    <name type="scientific">Spodoptera frugiperda</name>
    <name type="common">Fall armyworm</name>
    <dbReference type="NCBI Taxonomy" id="7108"/>
    <lineage>
        <taxon>Eukaryota</taxon>
        <taxon>Metazoa</taxon>
        <taxon>Ecdysozoa</taxon>
        <taxon>Arthropoda</taxon>
        <taxon>Hexapoda</taxon>
        <taxon>Insecta</taxon>
        <taxon>Pterygota</taxon>
        <taxon>Neoptera</taxon>
        <taxon>Endopterygota</taxon>
        <taxon>Lepidoptera</taxon>
        <taxon>Glossata</taxon>
        <taxon>Ditrysia</taxon>
        <taxon>Noctuoidea</taxon>
        <taxon>Noctuidae</taxon>
        <taxon>Amphipyrinae</taxon>
        <taxon>Spodoptera</taxon>
    </lineage>
</organism>
<sequence>MLHWSRALDTMASDVRAASNQRGAVTRPRSMLHRARLLLLATAAAVSAALSAGHNLRDTLPTNCGSASFGTPTGTAQRLIETQLKPGVADWNIVVPMPPACENAEVTGVDMTVCDSDAAPEVTMSDALTARVHRTGQLADFAAVNVTVHCIPPAASKSPTTAPAPPAPTTPPAPPSTTDARSTYEMFSDELISNEEIPNETPPNYFMDYDLTSNELMTPTTAAPTTATPPLPEATTLQFETTSTTELVTTTRKKKIRPKVKKPRTLKVTIKIAPMKHDVKEKDGVLKSVGAEPLSHKDKPDQEVSFQSSEYPSYMETPPRFAVDPPARHKRRHRHGPRPPRAPRWLAERPAPYDTALYGAVMSPYSVLGSTRLLGPRLLYWLRHRPTVFLSHY</sequence>
<dbReference type="Proteomes" id="UP000829999">
    <property type="component" value="Chromosome 1"/>
</dbReference>
<protein>
    <submittedName>
        <fullName evidence="3">Mucin-5AC</fullName>
    </submittedName>
</protein>
<evidence type="ECO:0000313" key="2">
    <source>
        <dbReference type="Proteomes" id="UP000829999"/>
    </source>
</evidence>
<dbReference type="AlphaFoldDB" id="A0A9R0DB16"/>
<accession>A0A9R0DB16</accession>